<dbReference type="Proteomes" id="UP001056336">
    <property type="component" value="Chromosome"/>
</dbReference>
<protein>
    <submittedName>
        <fullName evidence="4">Metallophosphoesterase</fullName>
    </submittedName>
</protein>
<evidence type="ECO:0000256" key="1">
    <source>
        <dbReference type="ARBA" id="ARBA00022723"/>
    </source>
</evidence>
<reference evidence="4" key="2">
    <citation type="submission" date="2022-05" db="EMBL/GenBank/DDBJ databases">
        <authorList>
            <person name="Kim J.-S."/>
            <person name="Lee K."/>
            <person name="Suh M."/>
            <person name="Eom M."/>
            <person name="Kim J.-S."/>
            <person name="Kim D.-S."/>
            <person name="Ko S.-H."/>
            <person name="Shin Y."/>
            <person name="Lee J.-S."/>
        </authorList>
    </citation>
    <scope>NUCLEOTIDE SEQUENCE</scope>
    <source>
        <strain evidence="4">N237</strain>
    </source>
</reference>
<dbReference type="SUPFAM" id="SSF56300">
    <property type="entry name" value="Metallo-dependent phosphatases"/>
    <property type="match status" value="1"/>
</dbReference>
<sequence length="590" mass="61994">MTSTATTSITGGDRSPQGYWTLAAEAGESHTPRRELMPGPGGRARTGTGRGTGAGTGDSVGEPLLTVAHLSDLHLCDSQSPARAEFLDRWADPDSPLKPLIDAVGTYRAQDCLTVQVAEAMVRAVNGLDRAPVSGAPIDLALTTGDVTDNAQANELSWYLSVLEGGPILPDSGDPTRYEGVGAADLPYWDEYFWHPDPIAAAAGNAALDRPRRLHGFPAAPGLLDALRMPFDAEGLTIPWLAVHGNHDQMVQGTIPAVGPFATAAFSQTKAIGVPEHWSTDAIGQFCLDMDRCELPALALWSSLRSRPATPDPGRAPITRAEFIAAHFGLSAHPSGHGFPSSARESGLAYYRHDRGRVSILALDTVNENGGWEGSIDPAQLSWLAGELDEADADRRLVVLASHHPLHRLTNARTAAEQAAALAGAGLEDGTDGSPGSPGSDGSPGTPGTDGPRVLSAELSAELARHACVVLWLNGHTHVSAVTPHPAAGAGGPWWEVTAPSLIDYPQQGRVVELLDDGAGELTLACTMIDHAGEVPWSGGVDTLTALAGLSRELAANDWQDPAADLRRHRRVGTPLDRNVLLAIPDPFQP</sequence>
<dbReference type="RefSeq" id="WP_249772243.1">
    <property type="nucleotide sequence ID" value="NZ_CP097332.1"/>
</dbReference>
<keyword evidence="2" id="KW-0378">Hydrolase</keyword>
<feature type="compositionally biased region" description="Basic and acidic residues" evidence="3">
    <location>
        <begin position="27"/>
        <end position="36"/>
    </location>
</feature>
<evidence type="ECO:0000313" key="4">
    <source>
        <dbReference type="EMBL" id="UQX88592.1"/>
    </source>
</evidence>
<keyword evidence="1" id="KW-0479">Metal-binding</keyword>
<evidence type="ECO:0000313" key="5">
    <source>
        <dbReference type="Proteomes" id="UP001056336"/>
    </source>
</evidence>
<feature type="compositionally biased region" description="Low complexity" evidence="3">
    <location>
        <begin position="426"/>
        <end position="452"/>
    </location>
</feature>
<keyword evidence="5" id="KW-1185">Reference proteome</keyword>
<organism evidence="4 5">
    <name type="scientific">Jatrophihabitans telluris</name>
    <dbReference type="NCBI Taxonomy" id="2038343"/>
    <lineage>
        <taxon>Bacteria</taxon>
        <taxon>Bacillati</taxon>
        <taxon>Actinomycetota</taxon>
        <taxon>Actinomycetes</taxon>
        <taxon>Jatrophihabitantales</taxon>
        <taxon>Jatrophihabitantaceae</taxon>
        <taxon>Jatrophihabitans</taxon>
    </lineage>
</organism>
<feature type="region of interest" description="Disordered" evidence="3">
    <location>
        <begin position="25"/>
        <end position="61"/>
    </location>
</feature>
<gene>
    <name evidence="4" type="ORF">M6D93_00995</name>
</gene>
<reference evidence="4" key="1">
    <citation type="journal article" date="2018" name="Int. J. Syst. Evol. Microbiol.">
        <title>Jatrophihabitans telluris sp. nov., isolated from sediment soil of lava forest wetlands and the emended description of the genus Jatrophihabitans.</title>
        <authorList>
            <person name="Lee K.C."/>
            <person name="Suh M.K."/>
            <person name="Eom M.K."/>
            <person name="Kim K.K."/>
            <person name="Kim J.S."/>
            <person name="Kim D.S."/>
            <person name="Ko S.H."/>
            <person name="Shin Y.K."/>
            <person name="Lee J.S."/>
        </authorList>
    </citation>
    <scope>NUCLEOTIDE SEQUENCE</scope>
    <source>
        <strain evidence="4">N237</strain>
    </source>
</reference>
<dbReference type="PANTHER" id="PTHR42988:SF2">
    <property type="entry name" value="CYCLIC NUCLEOTIDE PHOSPHODIESTERASE CBUA0032-RELATED"/>
    <property type="match status" value="1"/>
</dbReference>
<feature type="region of interest" description="Disordered" evidence="3">
    <location>
        <begin position="426"/>
        <end position="453"/>
    </location>
</feature>
<evidence type="ECO:0000256" key="2">
    <source>
        <dbReference type="ARBA" id="ARBA00022801"/>
    </source>
</evidence>
<dbReference type="Gene3D" id="3.60.21.10">
    <property type="match status" value="1"/>
</dbReference>
<dbReference type="InterPro" id="IPR050884">
    <property type="entry name" value="CNP_phosphodiesterase-III"/>
</dbReference>
<dbReference type="InterPro" id="IPR029052">
    <property type="entry name" value="Metallo-depent_PP-like"/>
</dbReference>
<accession>A0ABY4QZB9</accession>
<dbReference type="PANTHER" id="PTHR42988">
    <property type="entry name" value="PHOSPHOHYDROLASE"/>
    <property type="match status" value="1"/>
</dbReference>
<evidence type="ECO:0000256" key="3">
    <source>
        <dbReference type="SAM" id="MobiDB-lite"/>
    </source>
</evidence>
<proteinExistence type="predicted"/>
<dbReference type="EMBL" id="CP097332">
    <property type="protein sequence ID" value="UQX88592.1"/>
    <property type="molecule type" value="Genomic_DNA"/>
</dbReference>
<feature type="compositionally biased region" description="Gly residues" evidence="3">
    <location>
        <begin position="39"/>
        <end position="58"/>
    </location>
</feature>
<name>A0ABY4QZB9_9ACTN</name>